<dbReference type="AlphaFoldDB" id="A0A5B7GMW1"/>
<keyword evidence="3" id="KW-1185">Reference proteome</keyword>
<protein>
    <submittedName>
        <fullName evidence="2">Uncharacterized protein</fullName>
    </submittedName>
</protein>
<evidence type="ECO:0000313" key="2">
    <source>
        <dbReference type="EMBL" id="MPC58863.1"/>
    </source>
</evidence>
<evidence type="ECO:0000313" key="3">
    <source>
        <dbReference type="Proteomes" id="UP000324222"/>
    </source>
</evidence>
<sequence>MMRDVATLAPPHRPTSESDGVLPGSPPRLAHPQTPHAPHLSAADAAWHRSCLLSDRVTDHLPHLSSSTLYSAAGAACLSLRHTSLRRWQR</sequence>
<evidence type="ECO:0000256" key="1">
    <source>
        <dbReference type="SAM" id="MobiDB-lite"/>
    </source>
</evidence>
<dbReference type="EMBL" id="VSRR010016052">
    <property type="protein sequence ID" value="MPC58863.1"/>
    <property type="molecule type" value="Genomic_DNA"/>
</dbReference>
<accession>A0A5B7GMW1</accession>
<gene>
    <name evidence="2" type="ORF">E2C01_052873</name>
</gene>
<proteinExistence type="predicted"/>
<dbReference type="Proteomes" id="UP000324222">
    <property type="component" value="Unassembled WGS sequence"/>
</dbReference>
<reference evidence="2 3" key="1">
    <citation type="submission" date="2019-05" db="EMBL/GenBank/DDBJ databases">
        <title>Another draft genome of Portunus trituberculatus and its Hox gene families provides insights of decapod evolution.</title>
        <authorList>
            <person name="Jeong J.-H."/>
            <person name="Song I."/>
            <person name="Kim S."/>
            <person name="Choi T."/>
            <person name="Kim D."/>
            <person name="Ryu S."/>
            <person name="Kim W."/>
        </authorList>
    </citation>
    <scope>NUCLEOTIDE SEQUENCE [LARGE SCALE GENOMIC DNA]</scope>
    <source>
        <tissue evidence="2">Muscle</tissue>
    </source>
</reference>
<name>A0A5B7GMW1_PORTR</name>
<comment type="caution">
    <text evidence="2">The sequence shown here is derived from an EMBL/GenBank/DDBJ whole genome shotgun (WGS) entry which is preliminary data.</text>
</comment>
<feature type="region of interest" description="Disordered" evidence="1">
    <location>
        <begin position="1"/>
        <end position="41"/>
    </location>
</feature>
<organism evidence="2 3">
    <name type="scientific">Portunus trituberculatus</name>
    <name type="common">Swimming crab</name>
    <name type="synonym">Neptunus trituberculatus</name>
    <dbReference type="NCBI Taxonomy" id="210409"/>
    <lineage>
        <taxon>Eukaryota</taxon>
        <taxon>Metazoa</taxon>
        <taxon>Ecdysozoa</taxon>
        <taxon>Arthropoda</taxon>
        <taxon>Crustacea</taxon>
        <taxon>Multicrustacea</taxon>
        <taxon>Malacostraca</taxon>
        <taxon>Eumalacostraca</taxon>
        <taxon>Eucarida</taxon>
        <taxon>Decapoda</taxon>
        <taxon>Pleocyemata</taxon>
        <taxon>Brachyura</taxon>
        <taxon>Eubrachyura</taxon>
        <taxon>Portunoidea</taxon>
        <taxon>Portunidae</taxon>
        <taxon>Portuninae</taxon>
        <taxon>Portunus</taxon>
    </lineage>
</organism>